<dbReference type="Proteomes" id="UP001157946">
    <property type="component" value="Unassembled WGS sequence"/>
</dbReference>
<comment type="similarity">
    <text evidence="2">Belongs to the membrane fusion protein (MFP) (TC 8.A.1) family.</text>
</comment>
<feature type="domain" description="Lipoyl-binding" evidence="6">
    <location>
        <begin position="33"/>
        <end position="108"/>
    </location>
</feature>
<dbReference type="GO" id="GO:0055085">
    <property type="term" value="P:transmembrane transport"/>
    <property type="evidence" value="ECO:0007669"/>
    <property type="project" value="InterPro"/>
</dbReference>
<evidence type="ECO:0000313" key="7">
    <source>
        <dbReference type="EMBL" id="SMP32596.1"/>
    </source>
</evidence>
<accession>A0AA46AGU1</accession>
<organism evidence="7 8">
    <name type="scientific">Laceyella tengchongensis</name>
    <dbReference type="NCBI Taxonomy" id="574699"/>
    <lineage>
        <taxon>Bacteria</taxon>
        <taxon>Bacillati</taxon>
        <taxon>Bacillota</taxon>
        <taxon>Bacilli</taxon>
        <taxon>Bacillales</taxon>
        <taxon>Thermoactinomycetaceae</taxon>
        <taxon>Laceyella</taxon>
    </lineage>
</organism>
<evidence type="ECO:0000256" key="4">
    <source>
        <dbReference type="ARBA" id="ARBA00022989"/>
    </source>
</evidence>
<evidence type="ECO:0000256" key="5">
    <source>
        <dbReference type="ARBA" id="ARBA00023136"/>
    </source>
</evidence>
<protein>
    <submittedName>
        <fullName evidence="7">HlyD membrane-fusion protein of T1SS</fullName>
    </submittedName>
</protein>
<gene>
    <name evidence="7" type="ORF">SAMN06265361_10920</name>
</gene>
<dbReference type="InterPro" id="IPR011053">
    <property type="entry name" value="Single_hybrid_motif"/>
</dbReference>
<keyword evidence="4" id="KW-1133">Transmembrane helix</keyword>
<reference evidence="7" key="1">
    <citation type="submission" date="2017-05" db="EMBL/GenBank/DDBJ databases">
        <authorList>
            <person name="Varghese N."/>
            <person name="Submissions S."/>
        </authorList>
    </citation>
    <scope>NUCLEOTIDE SEQUENCE</scope>
    <source>
        <strain evidence="7">DSM 45262</strain>
    </source>
</reference>
<evidence type="ECO:0000256" key="3">
    <source>
        <dbReference type="ARBA" id="ARBA00022692"/>
    </source>
</evidence>
<keyword evidence="8" id="KW-1185">Reference proteome</keyword>
<dbReference type="Pfam" id="PF25963">
    <property type="entry name" value="Beta-barrel_AAEA"/>
    <property type="match status" value="1"/>
</dbReference>
<evidence type="ECO:0000256" key="1">
    <source>
        <dbReference type="ARBA" id="ARBA00004167"/>
    </source>
</evidence>
<sequence length="204" mass="21888">MLNAVIFIVIVALGIGGYNYYYNATHFIDTEDARVAGDIVSVAAPTSGVLANWKGKEGEQVTKGQVLGNVMVGNRATEIVSPIAGTIVQSKGVDGQMVAPGQVMAQVVDLGQLYIQANIEETEINDIQIGQEVDIVVDAEKETEIDGKIVQIGKATNSLFSLMPQQSASGDYTKVVQRIPVKIEMERYPDSLVPGLSATIRIHK</sequence>
<dbReference type="InterPro" id="IPR058634">
    <property type="entry name" value="AaeA-lik-b-barrel"/>
</dbReference>
<dbReference type="GO" id="GO:0016020">
    <property type="term" value="C:membrane"/>
    <property type="evidence" value="ECO:0007669"/>
    <property type="project" value="UniProtKB-SubCell"/>
</dbReference>
<name>A0AA46AGU1_9BACL</name>
<dbReference type="EMBL" id="FXTU01000009">
    <property type="protein sequence ID" value="SMP32596.1"/>
    <property type="molecule type" value="Genomic_DNA"/>
</dbReference>
<dbReference type="AlphaFoldDB" id="A0AA46AGU1"/>
<dbReference type="InterPro" id="IPR058635">
    <property type="entry name" value="BSH_YhbJ"/>
</dbReference>
<keyword evidence="3" id="KW-0812">Transmembrane</keyword>
<comment type="caution">
    <text evidence="7">The sequence shown here is derived from an EMBL/GenBank/DDBJ whole genome shotgun (WGS) entry which is preliminary data.</text>
</comment>
<dbReference type="PANTHER" id="PTHR30386">
    <property type="entry name" value="MEMBRANE FUSION SUBUNIT OF EMRAB-TOLC MULTIDRUG EFFLUX PUMP"/>
    <property type="match status" value="1"/>
</dbReference>
<dbReference type="Pfam" id="PF25997">
    <property type="entry name" value="BSH_YhbJ"/>
    <property type="match status" value="1"/>
</dbReference>
<evidence type="ECO:0000259" key="6">
    <source>
        <dbReference type="PROSITE" id="PS50968"/>
    </source>
</evidence>
<dbReference type="PANTHER" id="PTHR30386:SF26">
    <property type="entry name" value="TRANSPORT PROTEIN COMB"/>
    <property type="match status" value="1"/>
</dbReference>
<comment type="subcellular location">
    <subcellularLocation>
        <location evidence="1">Membrane</location>
        <topology evidence="1">Single-pass membrane protein</topology>
    </subcellularLocation>
</comment>
<dbReference type="InterPro" id="IPR000089">
    <property type="entry name" value="Biotin_lipoyl"/>
</dbReference>
<keyword evidence="5" id="KW-0472">Membrane</keyword>
<evidence type="ECO:0000256" key="2">
    <source>
        <dbReference type="ARBA" id="ARBA00009477"/>
    </source>
</evidence>
<dbReference type="PROSITE" id="PS50968">
    <property type="entry name" value="BIOTINYL_LIPOYL"/>
    <property type="match status" value="1"/>
</dbReference>
<dbReference type="Gene3D" id="2.40.30.170">
    <property type="match status" value="1"/>
</dbReference>
<evidence type="ECO:0000313" key="8">
    <source>
        <dbReference type="Proteomes" id="UP001157946"/>
    </source>
</evidence>
<proteinExistence type="inferred from homology"/>
<dbReference type="SUPFAM" id="SSF51230">
    <property type="entry name" value="Single hybrid motif"/>
    <property type="match status" value="1"/>
</dbReference>
<dbReference type="InterPro" id="IPR050739">
    <property type="entry name" value="MFP"/>
</dbReference>
<dbReference type="Gene3D" id="2.40.50.100">
    <property type="match status" value="1"/>
</dbReference>